<reference evidence="2" key="1">
    <citation type="journal article" date="2019" name="BMC Genomics">
        <title>A new reference genome for Sorghum bicolor reveals high levels of sequence similarity between sweet and grain genotypes: implications for the genetics of sugar metabolism.</title>
        <authorList>
            <person name="Cooper E.A."/>
            <person name="Brenton Z.W."/>
            <person name="Flinn B.S."/>
            <person name="Jenkins J."/>
            <person name="Shu S."/>
            <person name="Flowers D."/>
            <person name="Luo F."/>
            <person name="Wang Y."/>
            <person name="Xia P."/>
            <person name="Barry K."/>
            <person name="Daum C."/>
            <person name="Lipzen A."/>
            <person name="Yoshinaga Y."/>
            <person name="Schmutz J."/>
            <person name="Saski C."/>
            <person name="Vermerris W."/>
            <person name="Kresovich S."/>
        </authorList>
    </citation>
    <scope>NUCLEOTIDE SEQUENCE</scope>
</reference>
<dbReference type="Proteomes" id="UP000807115">
    <property type="component" value="Chromosome 5"/>
</dbReference>
<name>A0A921UGC2_SORBI</name>
<gene>
    <name evidence="2" type="ORF">BDA96_05G197000</name>
</gene>
<feature type="compositionally biased region" description="Low complexity" evidence="1">
    <location>
        <begin position="12"/>
        <end position="21"/>
    </location>
</feature>
<sequence>MTGGEGSLSRGAAKSAAATATGPVEEVRHQEEGGEGSGRPPATVEEVTRVIQMRVRVKTKTQKRMNCTRGCK</sequence>
<evidence type="ECO:0000256" key="1">
    <source>
        <dbReference type="SAM" id="MobiDB-lite"/>
    </source>
</evidence>
<evidence type="ECO:0000313" key="3">
    <source>
        <dbReference type="Proteomes" id="UP000807115"/>
    </source>
</evidence>
<reference evidence="2" key="2">
    <citation type="submission" date="2020-10" db="EMBL/GenBank/DDBJ databases">
        <authorList>
            <person name="Cooper E.A."/>
            <person name="Brenton Z.W."/>
            <person name="Flinn B.S."/>
            <person name="Jenkins J."/>
            <person name="Shu S."/>
            <person name="Flowers D."/>
            <person name="Luo F."/>
            <person name="Wang Y."/>
            <person name="Xia P."/>
            <person name="Barry K."/>
            <person name="Daum C."/>
            <person name="Lipzen A."/>
            <person name="Yoshinaga Y."/>
            <person name="Schmutz J."/>
            <person name="Saski C."/>
            <person name="Vermerris W."/>
            <person name="Kresovich S."/>
        </authorList>
    </citation>
    <scope>NUCLEOTIDE SEQUENCE</scope>
</reference>
<accession>A0A921UGC2</accession>
<organism evidence="2 3">
    <name type="scientific">Sorghum bicolor</name>
    <name type="common">Sorghum</name>
    <name type="synonym">Sorghum vulgare</name>
    <dbReference type="NCBI Taxonomy" id="4558"/>
    <lineage>
        <taxon>Eukaryota</taxon>
        <taxon>Viridiplantae</taxon>
        <taxon>Streptophyta</taxon>
        <taxon>Embryophyta</taxon>
        <taxon>Tracheophyta</taxon>
        <taxon>Spermatophyta</taxon>
        <taxon>Magnoliopsida</taxon>
        <taxon>Liliopsida</taxon>
        <taxon>Poales</taxon>
        <taxon>Poaceae</taxon>
        <taxon>PACMAD clade</taxon>
        <taxon>Panicoideae</taxon>
        <taxon>Andropogonodae</taxon>
        <taxon>Andropogoneae</taxon>
        <taxon>Sorghinae</taxon>
        <taxon>Sorghum</taxon>
    </lineage>
</organism>
<dbReference type="EMBL" id="CM027684">
    <property type="protein sequence ID" value="KAG0530559.1"/>
    <property type="molecule type" value="Genomic_DNA"/>
</dbReference>
<protein>
    <submittedName>
        <fullName evidence="2">Uncharacterized protein</fullName>
    </submittedName>
</protein>
<feature type="region of interest" description="Disordered" evidence="1">
    <location>
        <begin position="1"/>
        <end position="45"/>
    </location>
</feature>
<comment type="caution">
    <text evidence="2">The sequence shown here is derived from an EMBL/GenBank/DDBJ whole genome shotgun (WGS) entry which is preliminary data.</text>
</comment>
<evidence type="ECO:0000313" key="2">
    <source>
        <dbReference type="EMBL" id="KAG0530559.1"/>
    </source>
</evidence>
<proteinExistence type="predicted"/>
<dbReference type="AlphaFoldDB" id="A0A921UGC2"/>